<dbReference type="Gene3D" id="1.10.1200.10">
    <property type="entry name" value="ACP-like"/>
    <property type="match status" value="1"/>
</dbReference>
<dbReference type="InterPro" id="IPR020845">
    <property type="entry name" value="AMP-binding_CS"/>
</dbReference>
<dbReference type="SMART" id="SM00823">
    <property type="entry name" value="PKS_PP"/>
    <property type="match status" value="1"/>
</dbReference>
<dbReference type="InterPro" id="IPR009081">
    <property type="entry name" value="PP-bd_ACP"/>
</dbReference>
<dbReference type="Gene3D" id="3.30.300.30">
    <property type="match status" value="2"/>
</dbReference>
<dbReference type="InterPro" id="IPR000873">
    <property type="entry name" value="AMP-dep_synth/lig_dom"/>
</dbReference>
<evidence type="ECO:0000256" key="7">
    <source>
        <dbReference type="ARBA" id="ARBA00023268"/>
    </source>
</evidence>
<keyword evidence="5" id="KW-0677">Repeat</keyword>
<dbReference type="PROSITE" id="PS50075">
    <property type="entry name" value="CARRIER"/>
    <property type="match status" value="1"/>
</dbReference>
<dbReference type="PANTHER" id="PTHR45527:SF1">
    <property type="entry name" value="FATTY ACID SYNTHASE"/>
    <property type="match status" value="1"/>
</dbReference>
<dbReference type="Pfam" id="PF00550">
    <property type="entry name" value="PP-binding"/>
    <property type="match status" value="1"/>
</dbReference>
<keyword evidence="10" id="KW-1185">Reference proteome</keyword>
<dbReference type="InterPro" id="IPR001242">
    <property type="entry name" value="Condensation_dom"/>
</dbReference>
<dbReference type="Proteomes" id="UP001519887">
    <property type="component" value="Unassembled WGS sequence"/>
</dbReference>
<evidence type="ECO:0000256" key="2">
    <source>
        <dbReference type="ARBA" id="ARBA00006432"/>
    </source>
</evidence>
<protein>
    <submittedName>
        <fullName evidence="9">Amino acid adenylation domain-containing protein</fullName>
    </submittedName>
</protein>
<dbReference type="NCBIfam" id="TIGR01733">
    <property type="entry name" value="AA-adenyl-dom"/>
    <property type="match status" value="1"/>
</dbReference>
<feature type="non-terminal residue" evidence="9">
    <location>
        <position position="1"/>
    </location>
</feature>
<evidence type="ECO:0000256" key="3">
    <source>
        <dbReference type="ARBA" id="ARBA00022450"/>
    </source>
</evidence>
<keyword evidence="6" id="KW-0045">Antibiotic biosynthesis</keyword>
<dbReference type="SUPFAM" id="SSF47336">
    <property type="entry name" value="ACP-like"/>
    <property type="match status" value="1"/>
</dbReference>
<dbReference type="PANTHER" id="PTHR45527">
    <property type="entry name" value="NONRIBOSOMAL PEPTIDE SYNTHETASE"/>
    <property type="match status" value="1"/>
</dbReference>
<dbReference type="InterPro" id="IPR010071">
    <property type="entry name" value="AA_adenyl_dom"/>
</dbReference>
<dbReference type="CDD" id="cd19531">
    <property type="entry name" value="LCL_NRPS-like"/>
    <property type="match status" value="1"/>
</dbReference>
<dbReference type="Gene3D" id="3.30.559.10">
    <property type="entry name" value="Chloramphenicol acetyltransferase-like domain"/>
    <property type="match status" value="1"/>
</dbReference>
<dbReference type="InterPro" id="IPR020806">
    <property type="entry name" value="PKS_PP-bd"/>
</dbReference>
<dbReference type="Pfam" id="PF00501">
    <property type="entry name" value="AMP-binding"/>
    <property type="match status" value="1"/>
</dbReference>
<dbReference type="Pfam" id="PF13193">
    <property type="entry name" value="AMP-binding_C"/>
    <property type="match status" value="2"/>
</dbReference>
<keyword evidence="3" id="KW-0596">Phosphopantetheine</keyword>
<dbReference type="SUPFAM" id="SSF52777">
    <property type="entry name" value="CoA-dependent acyltransferases"/>
    <property type="match status" value="2"/>
</dbReference>
<dbReference type="InterPro" id="IPR045851">
    <property type="entry name" value="AMP-bd_C_sf"/>
</dbReference>
<name>A0ABS7C6C3_9BACL</name>
<keyword evidence="7" id="KW-0511">Multifunctional enzyme</keyword>
<proteinExistence type="inferred from homology"/>
<organism evidence="9 10">
    <name type="scientific">Paenibacillus sepulcri</name>
    <dbReference type="NCBI Taxonomy" id="359917"/>
    <lineage>
        <taxon>Bacteria</taxon>
        <taxon>Bacillati</taxon>
        <taxon>Bacillota</taxon>
        <taxon>Bacilli</taxon>
        <taxon>Bacillales</taxon>
        <taxon>Paenibacillaceae</taxon>
        <taxon>Paenibacillus</taxon>
    </lineage>
</organism>
<dbReference type="Gene3D" id="2.30.38.10">
    <property type="entry name" value="Luciferase, Domain 3"/>
    <property type="match status" value="2"/>
</dbReference>
<comment type="cofactor">
    <cofactor evidence="1">
        <name>pantetheine 4'-phosphate</name>
        <dbReference type="ChEBI" id="CHEBI:47942"/>
    </cofactor>
</comment>
<accession>A0ABS7C6C3</accession>
<evidence type="ECO:0000313" key="10">
    <source>
        <dbReference type="Proteomes" id="UP001519887"/>
    </source>
</evidence>
<reference evidence="9 10" key="1">
    <citation type="submission" date="2021-07" db="EMBL/GenBank/DDBJ databases">
        <title>Paenibacillus radiodurans sp. nov., isolated from the southeastern edge of Tengger Desert.</title>
        <authorList>
            <person name="Zhang G."/>
        </authorList>
    </citation>
    <scope>NUCLEOTIDE SEQUENCE [LARGE SCALE GENOMIC DNA]</scope>
    <source>
        <strain evidence="9 10">CCM 7311</strain>
    </source>
</reference>
<dbReference type="Gene3D" id="3.30.559.30">
    <property type="entry name" value="Nonribosomal peptide synthetase, condensation domain"/>
    <property type="match status" value="1"/>
</dbReference>
<dbReference type="InterPro" id="IPR023213">
    <property type="entry name" value="CAT-like_dom_sf"/>
</dbReference>
<keyword evidence="4" id="KW-0597">Phosphoprotein</keyword>
<comment type="caution">
    <text evidence="9">The sequence shown here is derived from an EMBL/GenBank/DDBJ whole genome shotgun (WGS) entry which is preliminary data.</text>
</comment>
<evidence type="ECO:0000256" key="5">
    <source>
        <dbReference type="ARBA" id="ARBA00022737"/>
    </source>
</evidence>
<dbReference type="InterPro" id="IPR036736">
    <property type="entry name" value="ACP-like_sf"/>
</dbReference>
<feature type="domain" description="Carrier" evidence="8">
    <location>
        <begin position="182"/>
        <end position="257"/>
    </location>
</feature>
<gene>
    <name evidence="9" type="ORF">K0U00_20745</name>
</gene>
<evidence type="ECO:0000259" key="8">
    <source>
        <dbReference type="PROSITE" id="PS50075"/>
    </source>
</evidence>
<dbReference type="InterPro" id="IPR025110">
    <property type="entry name" value="AMP-bd_C"/>
</dbReference>
<dbReference type="Pfam" id="PF00668">
    <property type="entry name" value="Condensation"/>
    <property type="match status" value="1"/>
</dbReference>
<evidence type="ECO:0000313" key="9">
    <source>
        <dbReference type="EMBL" id="MBW7456468.1"/>
    </source>
</evidence>
<sequence length="1234" mass="138946">DEDMRLLPVGVKGEIGIGGIPLARGYLNNPELTNEKFIKDPFFDGYGDRLYLTGDLGRRLGDGNIEVLGRKDEQTKIRGHRIDIGEIESILNRCSLVKDAAVVVRSRDTTEHDLAAFYVASDPMTNEPSGIREFLNHLLPAYMIPAYFIPMDRLPLNPNGKIDRKALAGMEIVMNSMAEYEAPANNIQTRLVSIWEKILGTGTVGINHHFFEIGGQSLKAITLISEIHREFEVELPLVHVFEAPTIKQLSVLIEETMDKKAYLSIEPAAEKARYEVSAAQRRLFIVSRLAGASTNYNIPGAVLLSGRIDVPRLEQAFRVLVERHEMLRTSFIEEEGRIYQIVHGHAELEIRHLHADESGLERLLEQFVQPFELEQAPLFRAAIVEVSASKCLLMYDMHHMISDGQSIAILIREFVRLYEGETLPEPRIQYKDFSEWQNQWLVSDRMKKQEDYWLRTFSSEIPLLDLPTDRPRPGTRIFEGGQLEFELDHSLTLELNRIARGQGVTLYAVLLAAYNVLLLKYTGQEDIVVGSPVAGRRHAELENIVGMFVNTLALRNFPDPGKTLEAFVKEVAERSLEALENQEYPFEMLVEKLQPARDLSRHPLFDVMFAFENVDMAKAQVDDFEVIPFEYNSHTAKFDLELKVTEREGGLRFVLEYSTSLFNQETIVRMAGHLVRILEIIAEDRTVPLGEIDLLSAEEKKMLLSDFNRTRMPFPDQKTIKQLFEEQAQKHPHRTVVVSGPRSMTYKELNEKANQLAKRLIGMGARPETVIGILAEPSLEMIIGIWGVVKSGAAYLPIDSEFPGERIRYMLEDSGAIALLVQPHLSAAVDYPGEVMPLDYERLVPGDAANPADYGTSNDPVYIIYTSGTTGIPKGVPVKHRSLVNYSSWFTRTAALEPGDRTMLLSSFAFDLGYTSLYSSLLNGCELHLASKDMYVVPEKLLAYLTAYRISYIKLTPSLFGLMINSPSIGSPSIREKRTLEELRLVVLGGEEIKAADIGRFHHLYPGARVINHYGPTEATIGAIIHTVRFDYLDSYEKKSVIGRPVDNISVLLLDSRLKLVPIGVAGEICISGEGLTEGYLNLYEQNAEKFVEASFGSGTVRLYKTGDLGRLTADGEIEFLGRTDSQLKIRGFRVEPEEVASILRRHDSVIDAVVTARRDENFNHSLYAYLVLKEGADSLELRQYASNRLPYYMVPQRMMKLKQIPLTPNGKIDFKALPEPSDAAVMTVGYEMP</sequence>
<evidence type="ECO:0000256" key="6">
    <source>
        <dbReference type="ARBA" id="ARBA00023194"/>
    </source>
</evidence>
<evidence type="ECO:0000256" key="1">
    <source>
        <dbReference type="ARBA" id="ARBA00001957"/>
    </source>
</evidence>
<dbReference type="EMBL" id="JAHZIK010000586">
    <property type="protein sequence ID" value="MBW7456468.1"/>
    <property type="molecule type" value="Genomic_DNA"/>
</dbReference>
<evidence type="ECO:0000256" key="4">
    <source>
        <dbReference type="ARBA" id="ARBA00022553"/>
    </source>
</evidence>
<feature type="non-terminal residue" evidence="9">
    <location>
        <position position="1234"/>
    </location>
</feature>
<dbReference type="SUPFAM" id="SSF56801">
    <property type="entry name" value="Acetyl-CoA synthetase-like"/>
    <property type="match status" value="2"/>
</dbReference>
<comment type="similarity">
    <text evidence="2">Belongs to the ATP-dependent AMP-binding enzyme family.</text>
</comment>
<dbReference type="PROSITE" id="PS00455">
    <property type="entry name" value="AMP_BINDING"/>
    <property type="match status" value="1"/>
</dbReference>
<dbReference type="CDD" id="cd05930">
    <property type="entry name" value="A_NRPS"/>
    <property type="match status" value="1"/>
</dbReference>
<dbReference type="Gene3D" id="3.40.50.980">
    <property type="match status" value="2"/>
</dbReference>